<evidence type="ECO:0000256" key="1">
    <source>
        <dbReference type="SAM" id="SignalP"/>
    </source>
</evidence>
<evidence type="ECO:0000313" key="4">
    <source>
        <dbReference type="Proteomes" id="UP000283727"/>
    </source>
</evidence>
<dbReference type="RefSeq" id="WP_003813977.1">
    <property type="nucleotide sequence ID" value="NZ_CP118071.1"/>
</dbReference>
<dbReference type="EMBL" id="QRLR01000005">
    <property type="protein sequence ID" value="RHJ22480.1"/>
    <property type="molecule type" value="Genomic_DNA"/>
</dbReference>
<sequence length="205" mass="22437">MKKISRIRWLTTLMGLVVLMFTCAGCGQTAAQSNVPKPDASQSRVRIYESMVELEDDSPLIITGEISRTSVIRDIDDITDFTLLDVKVSQTLKGTVNSGSIIVRQTGSAEQGSAETLLQTGDVVMLFLTPTDLPGEQSSQYYVTGATAGVYRVTDDTQQSWNVLRSQHGNASDAWQPVFERVNVDSGDELPSELTPAQVYEQVKD</sequence>
<organism evidence="3 4">
    <name type="scientific">Bifidobacterium bifidum</name>
    <dbReference type="NCBI Taxonomy" id="1681"/>
    <lineage>
        <taxon>Bacteria</taxon>
        <taxon>Bacillati</taxon>
        <taxon>Actinomycetota</taxon>
        <taxon>Actinomycetes</taxon>
        <taxon>Bifidobacteriales</taxon>
        <taxon>Bifidobacteriaceae</taxon>
        <taxon>Bifidobacterium</taxon>
    </lineage>
</organism>
<name>A0A0E2ZEP1_BIFBI</name>
<reference evidence="2 5" key="2">
    <citation type="journal article" date="2019" name="Nat. Med.">
        <title>A library of human gut bacterial isolates paired with longitudinal multiomics data enables mechanistic microbiome research.</title>
        <authorList>
            <person name="Poyet M."/>
            <person name="Groussin M."/>
            <person name="Gibbons S.M."/>
            <person name="Avila-Pacheco J."/>
            <person name="Jiang X."/>
            <person name="Kearney S.M."/>
            <person name="Perrotta A.R."/>
            <person name="Berdy B."/>
            <person name="Zhao S."/>
            <person name="Lieberman T.D."/>
            <person name="Swanson P.K."/>
            <person name="Smith M."/>
            <person name="Roesemann S."/>
            <person name="Alexander J.E."/>
            <person name="Rich S.A."/>
            <person name="Livny J."/>
            <person name="Vlamakis H."/>
            <person name="Clish C."/>
            <person name="Bullock K."/>
            <person name="Deik A."/>
            <person name="Scott J."/>
            <person name="Pierce K.A."/>
            <person name="Xavier R.J."/>
            <person name="Alm E.J."/>
        </authorList>
    </citation>
    <scope>NUCLEOTIDE SEQUENCE [LARGE SCALE GENOMIC DNA]</scope>
    <source>
        <strain evidence="2 5">BIOML-A13</strain>
    </source>
</reference>
<evidence type="ECO:0000313" key="2">
    <source>
        <dbReference type="EMBL" id="KAB7486501.1"/>
    </source>
</evidence>
<evidence type="ECO:0000313" key="5">
    <source>
        <dbReference type="Proteomes" id="UP000451386"/>
    </source>
</evidence>
<dbReference type="Proteomes" id="UP000283727">
    <property type="component" value="Unassembled WGS sequence"/>
</dbReference>
<protein>
    <recommendedName>
        <fullName evidence="6">Lipoprotein</fullName>
    </recommendedName>
</protein>
<comment type="caution">
    <text evidence="3">The sequence shown here is derived from an EMBL/GenBank/DDBJ whole genome shotgun (WGS) entry which is preliminary data.</text>
</comment>
<evidence type="ECO:0000313" key="3">
    <source>
        <dbReference type="EMBL" id="RHJ22480.1"/>
    </source>
</evidence>
<dbReference type="Proteomes" id="UP000451386">
    <property type="component" value="Unassembled WGS sequence"/>
</dbReference>
<evidence type="ECO:0008006" key="6">
    <source>
        <dbReference type="Google" id="ProtNLM"/>
    </source>
</evidence>
<proteinExistence type="predicted"/>
<dbReference type="EMBL" id="WDOP01000005">
    <property type="protein sequence ID" value="KAB7486501.1"/>
    <property type="molecule type" value="Genomic_DNA"/>
</dbReference>
<accession>A0A0E2ZEP1</accession>
<reference evidence="3 4" key="1">
    <citation type="submission" date="2018-08" db="EMBL/GenBank/DDBJ databases">
        <title>A genome reference for cultivated species of the human gut microbiota.</title>
        <authorList>
            <person name="Zou Y."/>
            <person name="Xue W."/>
            <person name="Luo G."/>
        </authorList>
    </citation>
    <scope>NUCLEOTIDE SEQUENCE [LARGE SCALE GENOMIC DNA]</scope>
    <source>
        <strain evidence="3 4">AM12-10</strain>
    </source>
</reference>
<gene>
    <name evidence="3" type="ORF">DW137_09105</name>
    <name evidence="2" type="ORF">GBA83_07405</name>
</gene>
<keyword evidence="1" id="KW-0732">Signal</keyword>
<feature type="signal peptide" evidence="1">
    <location>
        <begin position="1"/>
        <end position="24"/>
    </location>
</feature>
<feature type="chain" id="PRO_5043119775" description="Lipoprotein" evidence="1">
    <location>
        <begin position="25"/>
        <end position="205"/>
    </location>
</feature>
<dbReference type="AlphaFoldDB" id="A0A0E2ZEP1"/>